<proteinExistence type="predicted"/>
<feature type="domain" description="F-box" evidence="1">
    <location>
        <begin position="19"/>
        <end position="55"/>
    </location>
</feature>
<evidence type="ECO:0008006" key="5">
    <source>
        <dbReference type="Google" id="ProtNLM"/>
    </source>
</evidence>
<dbReference type="Proteomes" id="UP000826271">
    <property type="component" value="Unassembled WGS sequence"/>
</dbReference>
<evidence type="ECO:0000259" key="2">
    <source>
        <dbReference type="Pfam" id="PF07734"/>
    </source>
</evidence>
<gene>
    <name evidence="3" type="ORF">BUALT_Bualt12G0054700</name>
</gene>
<accession>A0AAV6WPA7</accession>
<dbReference type="InterPro" id="IPR001810">
    <property type="entry name" value="F-box_dom"/>
</dbReference>
<evidence type="ECO:0000313" key="3">
    <source>
        <dbReference type="EMBL" id="KAG8372328.1"/>
    </source>
</evidence>
<reference evidence="3" key="1">
    <citation type="submission" date="2019-10" db="EMBL/GenBank/DDBJ databases">
        <authorList>
            <person name="Zhang R."/>
            <person name="Pan Y."/>
            <person name="Wang J."/>
            <person name="Ma R."/>
            <person name="Yu S."/>
        </authorList>
    </citation>
    <scope>NUCLEOTIDE SEQUENCE</scope>
    <source>
        <strain evidence="3">LA-IB0</strain>
        <tissue evidence="3">Leaf</tissue>
    </source>
</reference>
<dbReference type="Gene3D" id="1.20.1280.50">
    <property type="match status" value="1"/>
</dbReference>
<dbReference type="Pfam" id="PF00646">
    <property type="entry name" value="F-box"/>
    <property type="match status" value="1"/>
</dbReference>
<feature type="domain" description="F-box associated beta-propeller type 1" evidence="2">
    <location>
        <begin position="106"/>
        <end position="224"/>
    </location>
</feature>
<evidence type="ECO:0000259" key="1">
    <source>
        <dbReference type="Pfam" id="PF00646"/>
    </source>
</evidence>
<dbReference type="InterPro" id="IPR006527">
    <property type="entry name" value="F-box-assoc_dom_typ1"/>
</dbReference>
<dbReference type="PANTHER" id="PTHR35546">
    <property type="entry name" value="F-BOX PROTEIN INTERACTION DOMAIN PROTEIN-RELATED"/>
    <property type="match status" value="1"/>
</dbReference>
<dbReference type="NCBIfam" id="TIGR01640">
    <property type="entry name" value="F_box_assoc_1"/>
    <property type="match status" value="1"/>
</dbReference>
<dbReference type="PANTHER" id="PTHR35546:SF134">
    <property type="entry name" value="F-BOX ASSOCIATED DOMAIN-CONTAINING PROTEIN"/>
    <property type="match status" value="1"/>
</dbReference>
<dbReference type="SUPFAM" id="SSF81383">
    <property type="entry name" value="F-box domain"/>
    <property type="match status" value="1"/>
</dbReference>
<dbReference type="AlphaFoldDB" id="A0AAV6WPA7"/>
<dbReference type="EMBL" id="WHWC01000012">
    <property type="protein sequence ID" value="KAG8372328.1"/>
    <property type="molecule type" value="Genomic_DNA"/>
</dbReference>
<dbReference type="InterPro" id="IPR055290">
    <property type="entry name" value="At3g26010-like"/>
</dbReference>
<name>A0AAV6WPA7_9LAMI</name>
<protein>
    <recommendedName>
        <fullName evidence="5">F-box domain-containing protein</fullName>
    </recommendedName>
</protein>
<dbReference type="Pfam" id="PF07734">
    <property type="entry name" value="FBA_1"/>
    <property type="match status" value="1"/>
</dbReference>
<sequence>MNSKRSSSPKSAAIISGNEDLLIELLSFFPASTLIRFQLVSKQWHSLISAPSFRRLHTLRHCHRKPQPSFILRPTFPSTTSHEFFYFRPTVKKLIPFSFRFPSVKILQSCNGLLLLETKNTQYGRKIYYICNPTTMQYRNVMIGRTSCERLCLVFDPSKSPHYKVIRFMTKGTARPGREYTIDVYASETHTWNNWGKRRLTNWRFNNAVYWNGGMYFIRPSGNSYCFYLQEIAGVDERIDRPPWTCCKGMRQNYAMESNGHLHSISLSVRPDKNYLSVFEMNKEDRSWFMKYRVDINPIAHLFAVKFPVVGSVLGIVRGDREEDSTFLFHEPGKIILYRFYEESFEVLVDFTTEDYYEEGRVQFDFNDVYQFIETLAPV</sequence>
<organism evidence="3 4">
    <name type="scientific">Buddleja alternifolia</name>
    <dbReference type="NCBI Taxonomy" id="168488"/>
    <lineage>
        <taxon>Eukaryota</taxon>
        <taxon>Viridiplantae</taxon>
        <taxon>Streptophyta</taxon>
        <taxon>Embryophyta</taxon>
        <taxon>Tracheophyta</taxon>
        <taxon>Spermatophyta</taxon>
        <taxon>Magnoliopsida</taxon>
        <taxon>eudicotyledons</taxon>
        <taxon>Gunneridae</taxon>
        <taxon>Pentapetalae</taxon>
        <taxon>asterids</taxon>
        <taxon>lamiids</taxon>
        <taxon>Lamiales</taxon>
        <taxon>Scrophulariaceae</taxon>
        <taxon>Buddlejeae</taxon>
        <taxon>Buddleja</taxon>
    </lineage>
</organism>
<dbReference type="InterPro" id="IPR017451">
    <property type="entry name" value="F-box-assoc_interact_dom"/>
</dbReference>
<comment type="caution">
    <text evidence="3">The sequence shown here is derived from an EMBL/GenBank/DDBJ whole genome shotgun (WGS) entry which is preliminary data.</text>
</comment>
<dbReference type="InterPro" id="IPR036047">
    <property type="entry name" value="F-box-like_dom_sf"/>
</dbReference>
<keyword evidence="4" id="KW-1185">Reference proteome</keyword>
<evidence type="ECO:0000313" key="4">
    <source>
        <dbReference type="Proteomes" id="UP000826271"/>
    </source>
</evidence>